<name>A0AAW0BME2_9AGAR</name>
<accession>A0AAW0BME2</accession>
<reference evidence="2 3" key="1">
    <citation type="submission" date="2024-01" db="EMBL/GenBank/DDBJ databases">
        <title>A draft genome for a cacao thread blight-causing isolate of Paramarasmius palmivorus.</title>
        <authorList>
            <person name="Baruah I.K."/>
            <person name="Bukari Y."/>
            <person name="Amoako-Attah I."/>
            <person name="Meinhardt L.W."/>
            <person name="Bailey B.A."/>
            <person name="Cohen S.P."/>
        </authorList>
    </citation>
    <scope>NUCLEOTIDE SEQUENCE [LARGE SCALE GENOMIC DNA]</scope>
    <source>
        <strain evidence="2 3">GH-12</strain>
    </source>
</reference>
<dbReference type="Proteomes" id="UP001383192">
    <property type="component" value="Unassembled WGS sequence"/>
</dbReference>
<keyword evidence="3" id="KW-1185">Reference proteome</keyword>
<gene>
    <name evidence="2" type="ORF">VNI00_015148</name>
</gene>
<feature type="compositionally biased region" description="Basic and acidic residues" evidence="1">
    <location>
        <begin position="208"/>
        <end position="221"/>
    </location>
</feature>
<evidence type="ECO:0000313" key="3">
    <source>
        <dbReference type="Proteomes" id="UP001383192"/>
    </source>
</evidence>
<feature type="compositionally biased region" description="Low complexity" evidence="1">
    <location>
        <begin position="248"/>
        <end position="260"/>
    </location>
</feature>
<protein>
    <submittedName>
        <fullName evidence="2">Uncharacterized protein</fullName>
    </submittedName>
</protein>
<comment type="caution">
    <text evidence="2">The sequence shown here is derived from an EMBL/GenBank/DDBJ whole genome shotgun (WGS) entry which is preliminary data.</text>
</comment>
<evidence type="ECO:0000256" key="1">
    <source>
        <dbReference type="SAM" id="MobiDB-lite"/>
    </source>
</evidence>
<organism evidence="2 3">
    <name type="scientific">Paramarasmius palmivorus</name>
    <dbReference type="NCBI Taxonomy" id="297713"/>
    <lineage>
        <taxon>Eukaryota</taxon>
        <taxon>Fungi</taxon>
        <taxon>Dikarya</taxon>
        <taxon>Basidiomycota</taxon>
        <taxon>Agaricomycotina</taxon>
        <taxon>Agaricomycetes</taxon>
        <taxon>Agaricomycetidae</taxon>
        <taxon>Agaricales</taxon>
        <taxon>Marasmiineae</taxon>
        <taxon>Marasmiaceae</taxon>
        <taxon>Paramarasmius</taxon>
    </lineage>
</organism>
<feature type="compositionally biased region" description="Pro residues" evidence="1">
    <location>
        <begin position="225"/>
        <end position="234"/>
    </location>
</feature>
<feature type="compositionally biased region" description="Polar residues" evidence="1">
    <location>
        <begin position="186"/>
        <end position="206"/>
    </location>
</feature>
<feature type="region of interest" description="Disordered" evidence="1">
    <location>
        <begin position="154"/>
        <end position="281"/>
    </location>
</feature>
<dbReference type="EMBL" id="JAYKXP010000094">
    <property type="protein sequence ID" value="KAK7027515.1"/>
    <property type="molecule type" value="Genomic_DNA"/>
</dbReference>
<proteinExistence type="predicted"/>
<dbReference type="AlphaFoldDB" id="A0AAW0BME2"/>
<evidence type="ECO:0000313" key="2">
    <source>
        <dbReference type="EMBL" id="KAK7027515.1"/>
    </source>
</evidence>
<sequence length="392" mass="42039">MGKWKTPGRGKGYQEIPGITRETKTVTYIPHAQVSPTAACFWSILDCAKLCAFLQPYVAGTGDTKKFKKNVLVKAADHLNDRIIQGGLKKLEGVRSKIADLLTIFVAVKYLKSEPSGLHWDDERGANITTADEDQDALKLQLEKAKGDHRYSAVTGVAGPNHAPPAPTGASPATSIPIDPVLLNAGSGQATQSTPGPSNTSLSTPRPHSPDWDAAAMERDMASPSPAPSPPPALPVVAAPSDTGSTLPTPSSSAPVATPSTPAPKPVSKKCSSDGLESNSVKRMRVTPGEGLQMIGNAVGEFSQFFNTTMTRMLPKMEPSPMRRQKAMELADEKESSWLSTRHQLQLGSLLESTVKADSYVHWAGRGTPKRKAWVVNALDLKDWEVDFQIDD</sequence>